<dbReference type="PANTHER" id="PTHR33083:SF82">
    <property type="entry name" value="SENESCENCE REGULATOR"/>
    <property type="match status" value="1"/>
</dbReference>
<proteinExistence type="inferred from homology"/>
<dbReference type="Proteomes" id="UP000436088">
    <property type="component" value="Unassembled WGS sequence"/>
</dbReference>
<sequence>MEDRYSYSKKSSGAPWRSLRDGDFQEEDVGEALRESKDSTSNIAVTRHLPSAARMIARSLSAISHVSTKMRNGSWHDDDDEEYKTKLPPHEIIARRLARSQIPSFSVLEGVGRKLKGRDLRKMRNAVLTKTGFLE</sequence>
<comment type="caution">
    <text evidence="3">The sequence shown here is derived from an EMBL/GenBank/DDBJ whole genome shotgun (WGS) entry which is preliminary data.</text>
</comment>
<dbReference type="EMBL" id="VEPZ02000094">
    <property type="protein sequence ID" value="KAE8733560.1"/>
    <property type="molecule type" value="Genomic_DNA"/>
</dbReference>
<dbReference type="Pfam" id="PF04520">
    <property type="entry name" value="Senescence_reg"/>
    <property type="match status" value="1"/>
</dbReference>
<feature type="region of interest" description="Disordered" evidence="2">
    <location>
        <begin position="1"/>
        <end position="39"/>
    </location>
</feature>
<evidence type="ECO:0000313" key="4">
    <source>
        <dbReference type="Proteomes" id="UP000436088"/>
    </source>
</evidence>
<keyword evidence="4" id="KW-1185">Reference proteome</keyword>
<organism evidence="3 4">
    <name type="scientific">Hibiscus syriacus</name>
    <name type="common">Rose of Sharon</name>
    <dbReference type="NCBI Taxonomy" id="106335"/>
    <lineage>
        <taxon>Eukaryota</taxon>
        <taxon>Viridiplantae</taxon>
        <taxon>Streptophyta</taxon>
        <taxon>Embryophyta</taxon>
        <taxon>Tracheophyta</taxon>
        <taxon>Spermatophyta</taxon>
        <taxon>Magnoliopsida</taxon>
        <taxon>eudicotyledons</taxon>
        <taxon>Gunneridae</taxon>
        <taxon>Pentapetalae</taxon>
        <taxon>rosids</taxon>
        <taxon>malvids</taxon>
        <taxon>Malvales</taxon>
        <taxon>Malvaceae</taxon>
        <taxon>Malvoideae</taxon>
        <taxon>Hibiscus</taxon>
    </lineage>
</organism>
<accession>A0A6A3CWA4</accession>
<reference evidence="3" key="1">
    <citation type="submission" date="2019-09" db="EMBL/GenBank/DDBJ databases">
        <title>Draft genome information of white flower Hibiscus syriacus.</title>
        <authorList>
            <person name="Kim Y.-M."/>
        </authorList>
    </citation>
    <scope>NUCLEOTIDE SEQUENCE [LARGE SCALE GENOMIC DNA]</scope>
    <source>
        <strain evidence="3">YM2019G1</strain>
    </source>
</reference>
<dbReference type="AlphaFoldDB" id="A0A6A3CWA4"/>
<evidence type="ECO:0000256" key="2">
    <source>
        <dbReference type="SAM" id="MobiDB-lite"/>
    </source>
</evidence>
<name>A0A6A3CWA4_HIBSY</name>
<comment type="similarity">
    <text evidence="1">Belongs to the senescence regulator S40 family.</text>
</comment>
<dbReference type="OrthoDB" id="1917735at2759"/>
<evidence type="ECO:0000256" key="1">
    <source>
        <dbReference type="ARBA" id="ARBA00034773"/>
    </source>
</evidence>
<protein>
    <submittedName>
        <fullName evidence="3">Uncharacterized protein</fullName>
    </submittedName>
</protein>
<dbReference type="GO" id="GO:0010150">
    <property type="term" value="P:leaf senescence"/>
    <property type="evidence" value="ECO:0007669"/>
    <property type="project" value="UniProtKB-ARBA"/>
</dbReference>
<evidence type="ECO:0000313" key="3">
    <source>
        <dbReference type="EMBL" id="KAE8733560.1"/>
    </source>
</evidence>
<dbReference type="PANTHER" id="PTHR33083">
    <property type="entry name" value="EXPRESSED PROTEIN"/>
    <property type="match status" value="1"/>
</dbReference>
<dbReference type="InterPro" id="IPR007608">
    <property type="entry name" value="Senescence_reg_S40"/>
</dbReference>
<gene>
    <name evidence="3" type="ORF">F3Y22_tig00001120pilonHSYRG00187</name>
</gene>